<dbReference type="RefSeq" id="WP_120464345.1">
    <property type="nucleotide sequence ID" value="NZ_BMIW01000045.1"/>
</dbReference>
<dbReference type="InterPro" id="IPR052934">
    <property type="entry name" value="Methyl-DNA_Rec/Restrict_Enz"/>
</dbReference>
<proteinExistence type="predicted"/>
<comment type="caution">
    <text evidence="2">The sequence shown here is derived from an EMBL/GenBank/DDBJ whole genome shotgun (WGS) entry which is preliminary data.</text>
</comment>
<name>A0ABQ1W6D8_9BACL</name>
<dbReference type="InterPro" id="IPR011704">
    <property type="entry name" value="ATPase_dyneun-rel_AAA"/>
</dbReference>
<protein>
    <recommendedName>
        <fullName evidence="1">ATPase dynein-related AAA domain-containing protein</fullName>
    </recommendedName>
</protein>
<reference evidence="3" key="1">
    <citation type="journal article" date="2019" name="Int. J. Syst. Evol. Microbiol.">
        <title>The Global Catalogue of Microorganisms (GCM) 10K type strain sequencing project: providing services to taxonomists for standard genome sequencing and annotation.</title>
        <authorList>
            <consortium name="The Broad Institute Genomics Platform"/>
            <consortium name="The Broad Institute Genome Sequencing Center for Infectious Disease"/>
            <person name="Wu L."/>
            <person name="Ma J."/>
        </authorList>
    </citation>
    <scope>NUCLEOTIDE SEQUENCE [LARGE SCALE GENOMIC DNA]</scope>
    <source>
        <strain evidence="3">CGMCC 1.15420</strain>
    </source>
</reference>
<evidence type="ECO:0000313" key="3">
    <source>
        <dbReference type="Proteomes" id="UP000608420"/>
    </source>
</evidence>
<accession>A0ABQ1W6D8</accession>
<dbReference type="Proteomes" id="UP000608420">
    <property type="component" value="Unassembled WGS sequence"/>
</dbReference>
<sequence length="714" mass="81724">MITQIRSWMHDDSIPDLIGRKKVDWSIFEYGSTIPNDFRVYFSQTNNGEEITKGSGKQVTLIYNDKHYSASLRNVDQSSAGRETLQLRFHSNEIKELMVSVFKSSYKYILERKPTDPGNKKQVNVPNELAEYIEFYSTDRPFIYQMKLIPVNGLTMPNIWWVNQGSTLNEELKEGILWAPLSGKGGRSQYHWDTMDEVRKGDIILHYANGSLRYVSRAIEDSVNAKKPSSMSDSIWDEQGRLIRAEYFAIEPNIPLNSFSQEILGLNITQGPIHSGGGVKQGYLFRFSIEGLNIIQSHSPDVAWPEFTRFEIEDNEDLDEVEPMKTIEDGGVATVLSKIKAYIQQQGFYYPPHLIENFYLSLKTKPFVILAGVSGTGKTKLIKLFAEAMGATSQNGQFTLIPVRPDWSDPSDLIGYSDLSGKFRPGRLVEVLLEASRNPGKPYFICLDEMNLARVEHYFSDVLSILETQEWQNDRIVTAPIIHDKSLVQDEDREVYGNLSISENVYLIGTVNMDETTHPFSKKVLDRANTIEFNDVYLSQFPEDKTVNKLSPESTHNQFLRSNYLQLVDAYGTDSKALITKTTGELVRINNILEEIHAHVGFRIRDAVCFYMLYSQRFGLFSEEEALDRQILQKILPRIQGSSASIRRALLKLMRECVGSSFVINDYLENGDLLFEERKLNEMINQAKYPQSTKKIISMLRRLEEDGFTSYWLS</sequence>
<dbReference type="PANTHER" id="PTHR37291">
    <property type="entry name" value="5-METHYLCYTOSINE-SPECIFIC RESTRICTION ENZYME B"/>
    <property type="match status" value="1"/>
</dbReference>
<dbReference type="SUPFAM" id="SSF52540">
    <property type="entry name" value="P-loop containing nucleoside triphosphate hydrolases"/>
    <property type="match status" value="1"/>
</dbReference>
<dbReference type="EMBL" id="BMIW01000045">
    <property type="protein sequence ID" value="GGG16519.1"/>
    <property type="molecule type" value="Genomic_DNA"/>
</dbReference>
<feature type="domain" description="ATPase dynein-related AAA" evidence="1">
    <location>
        <begin position="368"/>
        <end position="527"/>
    </location>
</feature>
<dbReference type="PANTHER" id="PTHR37291:SF1">
    <property type="entry name" value="TYPE IV METHYL-DIRECTED RESTRICTION ENZYME ECOKMCRB SUBUNIT"/>
    <property type="match status" value="1"/>
</dbReference>
<gene>
    <name evidence="2" type="ORF">GCM10010913_43180</name>
</gene>
<organism evidence="2 3">
    <name type="scientific">Paenibacillus aceti</name>
    <dbReference type="NCBI Taxonomy" id="1820010"/>
    <lineage>
        <taxon>Bacteria</taxon>
        <taxon>Bacillati</taxon>
        <taxon>Bacillota</taxon>
        <taxon>Bacilli</taxon>
        <taxon>Bacillales</taxon>
        <taxon>Paenibacillaceae</taxon>
        <taxon>Paenibacillus</taxon>
    </lineage>
</organism>
<dbReference type="Gene3D" id="3.40.50.300">
    <property type="entry name" value="P-loop containing nucleotide triphosphate hydrolases"/>
    <property type="match status" value="1"/>
</dbReference>
<dbReference type="InterPro" id="IPR027417">
    <property type="entry name" value="P-loop_NTPase"/>
</dbReference>
<evidence type="ECO:0000259" key="1">
    <source>
        <dbReference type="Pfam" id="PF07728"/>
    </source>
</evidence>
<keyword evidence="3" id="KW-1185">Reference proteome</keyword>
<dbReference type="Pfam" id="PF07728">
    <property type="entry name" value="AAA_5"/>
    <property type="match status" value="1"/>
</dbReference>
<evidence type="ECO:0000313" key="2">
    <source>
        <dbReference type="EMBL" id="GGG16519.1"/>
    </source>
</evidence>